<evidence type="ECO:0000256" key="3">
    <source>
        <dbReference type="ARBA" id="ARBA00006490"/>
    </source>
</evidence>
<dbReference type="AlphaFoldDB" id="A0A0B5B6K1"/>
<accession>A0A0B5B6K1</accession>
<dbReference type="InterPro" id="IPR015422">
    <property type="entry name" value="PyrdxlP-dep_Trfase_small"/>
</dbReference>
<evidence type="ECO:0000256" key="11">
    <source>
        <dbReference type="RuleBase" id="RU004504"/>
    </source>
</evidence>
<reference evidence="13 14" key="1">
    <citation type="journal article" date="2015" name="Genome Announc.">
        <title>Complete Genome of Geobacter pickeringii G13T, a Metal-Reducing Isolate from Sedimentary Kaolin Deposits.</title>
        <authorList>
            <person name="Badalamenti J.P."/>
            <person name="Bond D.R."/>
        </authorList>
    </citation>
    <scope>NUCLEOTIDE SEQUENCE [LARGE SCALE GENOMIC DNA]</scope>
    <source>
        <strain evidence="13 14">G13</strain>
    </source>
</reference>
<dbReference type="PANTHER" id="PTHR11601">
    <property type="entry name" value="CYSTEINE DESULFURYLASE FAMILY MEMBER"/>
    <property type="match status" value="1"/>
</dbReference>
<evidence type="ECO:0000256" key="7">
    <source>
        <dbReference type="ARBA" id="ARBA00022898"/>
    </source>
</evidence>
<evidence type="ECO:0000256" key="6">
    <source>
        <dbReference type="ARBA" id="ARBA00022723"/>
    </source>
</evidence>
<comment type="catalytic activity">
    <reaction evidence="10">
        <text>(sulfur carrier)-H + L-cysteine = (sulfur carrier)-SH + L-alanine</text>
        <dbReference type="Rhea" id="RHEA:43892"/>
        <dbReference type="Rhea" id="RHEA-COMP:14737"/>
        <dbReference type="Rhea" id="RHEA-COMP:14739"/>
        <dbReference type="ChEBI" id="CHEBI:29917"/>
        <dbReference type="ChEBI" id="CHEBI:35235"/>
        <dbReference type="ChEBI" id="CHEBI:57972"/>
        <dbReference type="ChEBI" id="CHEBI:64428"/>
        <dbReference type="EC" id="2.8.1.7"/>
    </reaction>
</comment>
<evidence type="ECO:0000313" key="14">
    <source>
        <dbReference type="Proteomes" id="UP000057609"/>
    </source>
</evidence>
<comment type="similarity">
    <text evidence="3">Belongs to the class-V pyridoxal-phosphate-dependent aminotransferase family. NifS/IscS subfamily.</text>
</comment>
<sequence length="399" mass="42377">MNPIYLDYNATTPIDPLVVDEMLPYLREGFGNPSSNHPYGQKARQAVDLARARLTSLLTCDPAEIVFTGGGTEANNQALIGTALANREKGKHIISTAIEHPAVLNPLRWLEGQGFTVTLLPVDDTGFVDPEAVRRAITSDTILISVMHANNEMGTIQPLAEIGAIAREHGVLFHTDAAQSVGKVSTRVDELRVDLLTVAGHKFYAPKGIGALYVRRGVKIDPYLHGAGHEGGRRAGTENVPAIVALGKAAELAAERLAGDGERVLALRERFHARLRELVDGVVLNGHPTDRLPNTLNVSFKGVVGADLLARTPEIAASTGSACHDGSGELSGVLKAMGTSREQGFGSVRFSLGRLTTAEEIERAAEVIAVQVKELRAIRGGITHNHVETGLSALASCAG</sequence>
<evidence type="ECO:0000256" key="9">
    <source>
        <dbReference type="ARBA" id="ARBA00023014"/>
    </source>
</evidence>
<evidence type="ECO:0000256" key="10">
    <source>
        <dbReference type="ARBA" id="ARBA00050776"/>
    </source>
</evidence>
<dbReference type="Pfam" id="PF00266">
    <property type="entry name" value="Aminotran_5"/>
    <property type="match status" value="1"/>
</dbReference>
<dbReference type="EC" id="2.8.1.7" evidence="4"/>
<dbReference type="InterPro" id="IPR000192">
    <property type="entry name" value="Aminotrans_V_dom"/>
</dbReference>
<keyword evidence="9" id="KW-0411">Iron-sulfur</keyword>
<dbReference type="PROSITE" id="PS00595">
    <property type="entry name" value="AA_TRANSFER_CLASS_5"/>
    <property type="match status" value="1"/>
</dbReference>
<evidence type="ECO:0000313" key="13">
    <source>
        <dbReference type="EMBL" id="AJE02167.1"/>
    </source>
</evidence>
<evidence type="ECO:0000256" key="2">
    <source>
        <dbReference type="ARBA" id="ARBA00003120"/>
    </source>
</evidence>
<dbReference type="Gene3D" id="3.40.640.10">
    <property type="entry name" value="Type I PLP-dependent aspartate aminotransferase-like (Major domain)"/>
    <property type="match status" value="1"/>
</dbReference>
<dbReference type="Gene3D" id="3.90.1150.10">
    <property type="entry name" value="Aspartate Aminotransferase, domain 1"/>
    <property type="match status" value="1"/>
</dbReference>
<evidence type="ECO:0000259" key="12">
    <source>
        <dbReference type="Pfam" id="PF00266"/>
    </source>
</evidence>
<evidence type="ECO:0000256" key="5">
    <source>
        <dbReference type="ARBA" id="ARBA00022679"/>
    </source>
</evidence>
<evidence type="ECO:0000256" key="8">
    <source>
        <dbReference type="ARBA" id="ARBA00023004"/>
    </source>
</evidence>
<protein>
    <recommendedName>
        <fullName evidence="4">cysteine desulfurase</fullName>
        <ecNumber evidence="4">2.8.1.7</ecNumber>
    </recommendedName>
</protein>
<name>A0A0B5B6K1_9BACT</name>
<dbReference type="PANTHER" id="PTHR11601:SF34">
    <property type="entry name" value="CYSTEINE DESULFURASE"/>
    <property type="match status" value="1"/>
</dbReference>
<dbReference type="EMBL" id="CP009788">
    <property type="protein sequence ID" value="AJE02167.1"/>
    <property type="molecule type" value="Genomic_DNA"/>
</dbReference>
<evidence type="ECO:0000256" key="1">
    <source>
        <dbReference type="ARBA" id="ARBA00001933"/>
    </source>
</evidence>
<dbReference type="OrthoDB" id="9808002at2"/>
<keyword evidence="8" id="KW-0408">Iron</keyword>
<dbReference type="InterPro" id="IPR015421">
    <property type="entry name" value="PyrdxlP-dep_Trfase_major"/>
</dbReference>
<keyword evidence="7" id="KW-0663">Pyridoxal phosphate</keyword>
<dbReference type="GO" id="GO:0046872">
    <property type="term" value="F:metal ion binding"/>
    <property type="evidence" value="ECO:0007669"/>
    <property type="project" value="UniProtKB-KW"/>
</dbReference>
<dbReference type="SUPFAM" id="SSF53383">
    <property type="entry name" value="PLP-dependent transferases"/>
    <property type="match status" value="1"/>
</dbReference>
<comment type="cofactor">
    <cofactor evidence="1 11">
        <name>pyridoxal 5'-phosphate</name>
        <dbReference type="ChEBI" id="CHEBI:597326"/>
    </cofactor>
</comment>
<dbReference type="RefSeq" id="WP_039739776.1">
    <property type="nucleotide sequence ID" value="NZ_CP009788.1"/>
</dbReference>
<dbReference type="GO" id="GO:0051536">
    <property type="term" value="F:iron-sulfur cluster binding"/>
    <property type="evidence" value="ECO:0007669"/>
    <property type="project" value="UniProtKB-KW"/>
</dbReference>
<keyword evidence="6" id="KW-0479">Metal-binding</keyword>
<dbReference type="HOGENOM" id="CLU_003433_0_0_7"/>
<gene>
    <name evidence="13" type="ORF">GPICK_01155</name>
</gene>
<organism evidence="13 14">
    <name type="scientific">Geobacter pickeringii</name>
    <dbReference type="NCBI Taxonomy" id="345632"/>
    <lineage>
        <taxon>Bacteria</taxon>
        <taxon>Pseudomonadati</taxon>
        <taxon>Thermodesulfobacteriota</taxon>
        <taxon>Desulfuromonadia</taxon>
        <taxon>Geobacterales</taxon>
        <taxon>Geobacteraceae</taxon>
        <taxon>Geobacter</taxon>
    </lineage>
</organism>
<dbReference type="STRING" id="345632.GPICK_01155"/>
<proteinExistence type="inferred from homology"/>
<dbReference type="InterPro" id="IPR016454">
    <property type="entry name" value="Cysteine_dSase"/>
</dbReference>
<comment type="function">
    <text evidence="2">Catalyzes the removal of elemental sulfur atoms from cysteine to produce alanine. Seems to participate in the biosynthesis of the nitrogenase metalloclusters by providing the inorganic sulfur required for the Fe-S core formation.</text>
</comment>
<feature type="domain" description="Aminotransferase class V" evidence="12">
    <location>
        <begin position="4"/>
        <end position="363"/>
    </location>
</feature>
<evidence type="ECO:0000256" key="4">
    <source>
        <dbReference type="ARBA" id="ARBA00012239"/>
    </source>
</evidence>
<dbReference type="Proteomes" id="UP000057609">
    <property type="component" value="Chromosome"/>
</dbReference>
<keyword evidence="5" id="KW-0808">Transferase</keyword>
<dbReference type="InterPro" id="IPR015424">
    <property type="entry name" value="PyrdxlP-dep_Trfase"/>
</dbReference>
<dbReference type="InterPro" id="IPR020578">
    <property type="entry name" value="Aminotrans_V_PyrdxlP_BS"/>
</dbReference>
<dbReference type="KEGG" id="gpi:GPICK_01155"/>
<keyword evidence="14" id="KW-1185">Reference proteome</keyword>
<dbReference type="GO" id="GO:0031071">
    <property type="term" value="F:cysteine desulfurase activity"/>
    <property type="evidence" value="ECO:0007669"/>
    <property type="project" value="UniProtKB-EC"/>
</dbReference>
<dbReference type="PIRSF" id="PIRSF005572">
    <property type="entry name" value="NifS"/>
    <property type="match status" value="1"/>
</dbReference>
<dbReference type="FunFam" id="3.40.640.10:FF:000084">
    <property type="entry name" value="IscS-like cysteine desulfurase"/>
    <property type="match status" value="1"/>
</dbReference>